<name>A0A1I0F3I3_9FIRM</name>
<feature type="chain" id="PRO_5039641639" evidence="1">
    <location>
        <begin position="20"/>
        <end position="752"/>
    </location>
</feature>
<accession>A0A1I0F3I3</accession>
<protein>
    <submittedName>
        <fullName evidence="2">Uncharacterized protein</fullName>
    </submittedName>
</protein>
<reference evidence="2 3" key="1">
    <citation type="submission" date="2016-10" db="EMBL/GenBank/DDBJ databases">
        <authorList>
            <person name="de Groot N.N."/>
        </authorList>
    </citation>
    <scope>NUCLEOTIDE SEQUENCE [LARGE SCALE GENOMIC DNA]</scope>
    <source>
        <strain evidence="2 3">DSM 18979</strain>
    </source>
</reference>
<feature type="signal peptide" evidence="1">
    <location>
        <begin position="1"/>
        <end position="19"/>
    </location>
</feature>
<dbReference type="AlphaFoldDB" id="A0A1I0F3I3"/>
<dbReference type="EMBL" id="FOHU01000013">
    <property type="protein sequence ID" value="SET52369.1"/>
    <property type="molecule type" value="Genomic_DNA"/>
</dbReference>
<evidence type="ECO:0000313" key="2">
    <source>
        <dbReference type="EMBL" id="SET52369.1"/>
    </source>
</evidence>
<proteinExistence type="predicted"/>
<dbReference type="RefSeq" id="WP_090444968.1">
    <property type="nucleotide sequence ID" value="NZ_FOHU01000013.1"/>
</dbReference>
<gene>
    <name evidence="2" type="ORF">SAMN05660297_02663</name>
</gene>
<sequence length="752" mass="84725">MKKLKIFIMMIICTSMALSGCGSKGVDKAQTSEPTSKALEEYIQDGIFGIDTTREYKDTQALEVDQDSDFTIQKQVLTPDNGRIQHKGVSLEIDAVFMSEEDNITMEVTKMKAPKPLENAVVSAYKFTASNSNYDGLYTITIPYDTTEGIVGAGYFNKSSNKWEPVVYEIDEANKQVIITTDHLSTYGAFTITNEGTRYARISSGLFEAHNHMSRQGSMHGEIIQEALGNEMTPGQKAVDLGSSIVGDWFTATGVIMEFEGLAYSSEYLSDLSDIFGNIGLALSIAQLASDYSRGDQQAMAINTFNTAQGLAIGKWGTKALKVSMIGVTAIDYSLNKLIEQVIGGREEVWFKAYDRYYNDRQKRTGQDWYHRIKQLHDHASTPERFQALLETELNMYTYLFWQEDEAVIAEYQSDVMNHAWSGGGGLNQQLKERIAEEYKSNLLRYTLEPVLRRIEKEVRYEQFLEYQEELRKARDELNRVITFEVQEESRGNEELDYAGYIIQLGPLADSADYRQWTGRLNKDGYVQTKFTVLGHLAAGAPNEIRLYETIKDLENENPELTVAFTVDVPNTRVTIGQIEDVDLTGVWEGYSVITDSVFAEQDLSNIQAKEGSSIGTADEFEAFFEGCEDEFGEAIMLMIQDIVKGLMHKDIPTTIEFVKTEQENQYSGYIHIRPEEVTDSAIGDDIRGERAPFKAIYTDGKVSITVDTDDSIMYYFGDLQSEDHITGTFNAPHGEFDIMAGTWRATRVDNE</sequence>
<evidence type="ECO:0000256" key="1">
    <source>
        <dbReference type="SAM" id="SignalP"/>
    </source>
</evidence>
<dbReference type="PROSITE" id="PS51257">
    <property type="entry name" value="PROKAR_LIPOPROTEIN"/>
    <property type="match status" value="1"/>
</dbReference>
<evidence type="ECO:0000313" key="3">
    <source>
        <dbReference type="Proteomes" id="UP000199568"/>
    </source>
</evidence>
<dbReference type="Proteomes" id="UP000199568">
    <property type="component" value="Unassembled WGS sequence"/>
</dbReference>
<keyword evidence="3" id="KW-1185">Reference proteome</keyword>
<organism evidence="2 3">
    <name type="scientific">Natronincola peptidivorans</name>
    <dbReference type="NCBI Taxonomy" id="426128"/>
    <lineage>
        <taxon>Bacteria</taxon>
        <taxon>Bacillati</taxon>
        <taxon>Bacillota</taxon>
        <taxon>Clostridia</taxon>
        <taxon>Peptostreptococcales</taxon>
        <taxon>Natronincolaceae</taxon>
        <taxon>Natronincola</taxon>
    </lineage>
</organism>
<keyword evidence="1" id="KW-0732">Signal</keyword>
<dbReference type="OrthoDB" id="1955614at2"/>